<keyword evidence="3" id="KW-1185">Reference proteome</keyword>
<sequence length="158" mass="18056">MRKVCQCHLSSVPDHGPFHRFLLSRAVCLIDPSRRCCFLIFFFLLLFFSDENKAPTERGELSARYFGRRRCDRQIDAQGIPKVDDRRAGSSRTPLQKRGQDEVEMLNLNSPRSPTRKSSCVELLFIRTLSQQSMVLRSTGRRRVSGSNTTSSARGEIC</sequence>
<dbReference type="RefSeq" id="XP_025396832.1">
    <property type="nucleotide sequence ID" value="XM_025537870.1"/>
</dbReference>
<feature type="region of interest" description="Disordered" evidence="1">
    <location>
        <begin position="78"/>
        <end position="100"/>
    </location>
</feature>
<proteinExistence type="predicted"/>
<feature type="compositionally biased region" description="Polar residues" evidence="1">
    <location>
        <begin position="145"/>
        <end position="158"/>
    </location>
</feature>
<organism evidence="2 3">
    <name type="scientific">Aspergillus heteromorphus CBS 117.55</name>
    <dbReference type="NCBI Taxonomy" id="1448321"/>
    <lineage>
        <taxon>Eukaryota</taxon>
        <taxon>Fungi</taxon>
        <taxon>Dikarya</taxon>
        <taxon>Ascomycota</taxon>
        <taxon>Pezizomycotina</taxon>
        <taxon>Eurotiomycetes</taxon>
        <taxon>Eurotiomycetidae</taxon>
        <taxon>Eurotiales</taxon>
        <taxon>Aspergillaceae</taxon>
        <taxon>Aspergillus</taxon>
        <taxon>Aspergillus subgen. Circumdati</taxon>
    </lineage>
</organism>
<gene>
    <name evidence="2" type="ORF">BO70DRAFT_110342</name>
</gene>
<accession>A0A317VKC6</accession>
<dbReference type="EMBL" id="MSFL01000024">
    <property type="protein sequence ID" value="PWY73661.1"/>
    <property type="molecule type" value="Genomic_DNA"/>
</dbReference>
<evidence type="ECO:0000313" key="3">
    <source>
        <dbReference type="Proteomes" id="UP000247233"/>
    </source>
</evidence>
<protein>
    <submittedName>
        <fullName evidence="2">Uncharacterized protein</fullName>
    </submittedName>
</protein>
<reference evidence="2 3" key="1">
    <citation type="submission" date="2016-12" db="EMBL/GenBank/DDBJ databases">
        <title>The genomes of Aspergillus section Nigri reveals drivers in fungal speciation.</title>
        <authorList>
            <consortium name="DOE Joint Genome Institute"/>
            <person name="Vesth T.C."/>
            <person name="Nybo J."/>
            <person name="Theobald S."/>
            <person name="Brandl J."/>
            <person name="Frisvad J.C."/>
            <person name="Nielsen K.F."/>
            <person name="Lyhne E.K."/>
            <person name="Kogle M.E."/>
            <person name="Kuo A."/>
            <person name="Riley R."/>
            <person name="Clum A."/>
            <person name="Nolan M."/>
            <person name="Lipzen A."/>
            <person name="Salamov A."/>
            <person name="Henrissat B."/>
            <person name="Wiebenga A."/>
            <person name="De Vries R.P."/>
            <person name="Grigoriev I.V."/>
            <person name="Mortensen U.H."/>
            <person name="Andersen M.R."/>
            <person name="Baker S.E."/>
        </authorList>
    </citation>
    <scope>NUCLEOTIDE SEQUENCE [LARGE SCALE GENOMIC DNA]</scope>
    <source>
        <strain evidence="2 3">CBS 117.55</strain>
    </source>
</reference>
<dbReference type="AlphaFoldDB" id="A0A317VKC6"/>
<dbReference type="Proteomes" id="UP000247233">
    <property type="component" value="Unassembled WGS sequence"/>
</dbReference>
<dbReference type="VEuPathDB" id="FungiDB:BO70DRAFT_110342"/>
<name>A0A317VKC6_9EURO</name>
<feature type="region of interest" description="Disordered" evidence="1">
    <location>
        <begin position="138"/>
        <end position="158"/>
    </location>
</feature>
<evidence type="ECO:0000256" key="1">
    <source>
        <dbReference type="SAM" id="MobiDB-lite"/>
    </source>
</evidence>
<comment type="caution">
    <text evidence="2">The sequence shown here is derived from an EMBL/GenBank/DDBJ whole genome shotgun (WGS) entry which is preliminary data.</text>
</comment>
<dbReference type="GeneID" id="37060107"/>
<dbReference type="OrthoDB" id="4458979at2759"/>
<evidence type="ECO:0000313" key="2">
    <source>
        <dbReference type="EMBL" id="PWY73661.1"/>
    </source>
</evidence>